<gene>
    <name evidence="2" type="ORF">Q604_UNBC04202G0001</name>
</gene>
<reference evidence="2" key="1">
    <citation type="submission" date="2013-12" db="EMBL/GenBank/DDBJ databases">
        <title>A Varibaculum cambriense genome reconstructed from a premature infant gut community with otherwise low bacterial novelty that shifts toward anaerobic metabolism during the third week of life.</title>
        <authorList>
            <person name="Brown C.T."/>
            <person name="Sharon I."/>
            <person name="Thomas B.C."/>
            <person name="Castelle C.J."/>
            <person name="Morowitz M.J."/>
            <person name="Banfield J.F."/>
        </authorList>
    </citation>
    <scope>NUCLEOTIDE SEQUENCE</scope>
</reference>
<comment type="caution">
    <text evidence="2">The sequence shown here is derived from an EMBL/GenBank/DDBJ whole genome shotgun (WGS) entry which is preliminary data.</text>
</comment>
<feature type="non-terminal residue" evidence="2">
    <location>
        <position position="97"/>
    </location>
</feature>
<proteinExistence type="predicted"/>
<feature type="non-terminal residue" evidence="2">
    <location>
        <position position="1"/>
    </location>
</feature>
<dbReference type="AlphaFoldDB" id="W1YKZ3"/>
<protein>
    <submittedName>
        <fullName evidence="2">Uncharacterized protein</fullName>
    </submittedName>
</protein>
<feature type="region of interest" description="Disordered" evidence="1">
    <location>
        <begin position="42"/>
        <end position="61"/>
    </location>
</feature>
<dbReference type="EMBL" id="AZMM01004202">
    <property type="protein sequence ID" value="ETJ41849.1"/>
    <property type="molecule type" value="Genomic_DNA"/>
</dbReference>
<organism evidence="2">
    <name type="scientific">human gut metagenome</name>
    <dbReference type="NCBI Taxonomy" id="408170"/>
    <lineage>
        <taxon>unclassified sequences</taxon>
        <taxon>metagenomes</taxon>
        <taxon>organismal metagenomes</taxon>
    </lineage>
</organism>
<evidence type="ECO:0000313" key="2">
    <source>
        <dbReference type="EMBL" id="ETJ41849.1"/>
    </source>
</evidence>
<accession>W1YKZ3</accession>
<name>W1YKZ3_9ZZZZ</name>
<sequence length="97" mass="10332">NITKDFPSGTALRKLITNMATGSNNCNKNSIYTSTDIDTTTSASTNTNTNTNTNSNSNSTATTLTKLNTLNSKIELQLQSIIPKTIADDMTNIISNG</sequence>
<evidence type="ECO:0000256" key="1">
    <source>
        <dbReference type="SAM" id="MobiDB-lite"/>
    </source>
</evidence>